<accession>A0A839SWX0</accession>
<keyword evidence="2" id="KW-1185">Reference proteome</keyword>
<dbReference type="InterPro" id="IPR036052">
    <property type="entry name" value="TrpB-like_PALP_sf"/>
</dbReference>
<evidence type="ECO:0000313" key="1">
    <source>
        <dbReference type="EMBL" id="MBB3066808.1"/>
    </source>
</evidence>
<name>A0A839SWX0_9PROT</name>
<reference evidence="1 2" key="1">
    <citation type="submission" date="2020-08" db="EMBL/GenBank/DDBJ databases">
        <title>Genomic Encyclopedia of Type Strains, Phase III (KMG-III): the genomes of soil and plant-associated and newly described type strains.</title>
        <authorList>
            <person name="Whitman W."/>
        </authorList>
    </citation>
    <scope>NUCLEOTIDE SEQUENCE [LARGE SCALE GENOMIC DNA]</scope>
    <source>
        <strain evidence="1 2">CECT 8803</strain>
    </source>
</reference>
<protein>
    <submittedName>
        <fullName evidence="1">Threonine dehydratase</fullName>
    </submittedName>
</protein>
<dbReference type="EMBL" id="JACHXA010000010">
    <property type="protein sequence ID" value="MBB3066808.1"/>
    <property type="molecule type" value="Genomic_DNA"/>
</dbReference>
<evidence type="ECO:0000313" key="2">
    <source>
        <dbReference type="Proteomes" id="UP000581135"/>
    </source>
</evidence>
<comment type="caution">
    <text evidence="1">The sequence shown here is derived from an EMBL/GenBank/DDBJ whole genome shotgun (WGS) entry which is preliminary data.</text>
</comment>
<dbReference type="Gene3D" id="3.40.50.1100">
    <property type="match status" value="1"/>
</dbReference>
<dbReference type="SUPFAM" id="SSF53686">
    <property type="entry name" value="Tryptophan synthase beta subunit-like PLP-dependent enzymes"/>
    <property type="match status" value="1"/>
</dbReference>
<dbReference type="Proteomes" id="UP000581135">
    <property type="component" value="Unassembled WGS sequence"/>
</dbReference>
<dbReference type="AlphaFoldDB" id="A0A839SWX0"/>
<sequence>MAEAAPGTRVLAVDHFKLVAEPGTVVGLAAVLSGRIDIRGRIVATFITGGNVDASRFQALIA</sequence>
<dbReference type="RefSeq" id="WP_183417627.1">
    <property type="nucleotide sequence ID" value="NZ_JACHXA010000010.1"/>
</dbReference>
<gene>
    <name evidence="1" type="ORF">FHR98_003118</name>
</gene>
<organism evidence="1 2">
    <name type="scientific">Limibacillus halophilus</name>
    <dbReference type="NCBI Taxonomy" id="1579333"/>
    <lineage>
        <taxon>Bacteria</taxon>
        <taxon>Pseudomonadati</taxon>
        <taxon>Pseudomonadota</taxon>
        <taxon>Alphaproteobacteria</taxon>
        <taxon>Rhodospirillales</taxon>
        <taxon>Rhodovibrionaceae</taxon>
        <taxon>Limibacillus</taxon>
    </lineage>
</organism>
<proteinExistence type="predicted"/>